<dbReference type="InterPro" id="IPR029071">
    <property type="entry name" value="Ubiquitin-like_domsf"/>
</dbReference>
<dbReference type="Proteomes" id="UP000777438">
    <property type="component" value="Unassembled WGS sequence"/>
</dbReference>
<accession>A0A9P9AMA0</accession>
<evidence type="ECO:0000256" key="2">
    <source>
        <dbReference type="SAM" id="Phobius"/>
    </source>
</evidence>
<feature type="compositionally biased region" description="Low complexity" evidence="1">
    <location>
        <begin position="445"/>
        <end position="484"/>
    </location>
</feature>
<feature type="transmembrane region" description="Helical" evidence="2">
    <location>
        <begin position="525"/>
        <end position="543"/>
    </location>
</feature>
<dbReference type="SUPFAM" id="SSF54236">
    <property type="entry name" value="Ubiquitin-like"/>
    <property type="match status" value="1"/>
</dbReference>
<feature type="compositionally biased region" description="Low complexity" evidence="1">
    <location>
        <begin position="126"/>
        <end position="142"/>
    </location>
</feature>
<keyword evidence="2" id="KW-1133">Transmembrane helix</keyword>
<evidence type="ECO:0000313" key="4">
    <source>
        <dbReference type="Proteomes" id="UP000777438"/>
    </source>
</evidence>
<name>A0A9P9AMA0_9HYPO</name>
<evidence type="ECO:0008006" key="5">
    <source>
        <dbReference type="Google" id="ProtNLM"/>
    </source>
</evidence>
<dbReference type="GO" id="GO:0030968">
    <property type="term" value="P:endoplasmic reticulum unfolded protein response"/>
    <property type="evidence" value="ECO:0007669"/>
    <property type="project" value="TreeGrafter"/>
</dbReference>
<sequence length="739" mass="80700">MASEPQNARPDDALSGSSPSLLTVNLQVVSPSVGVNRPLMFPGIVAATTIKQLKEKIRQLLPSRPADENQRLIHRGRAIVRETDTLLDIFGLDALRTPDQQTIHLVIRETHDSHSSAQAQTSVHGPSPNAPAQAANPPRQNAHLPFGPQPPPGFTRRTHVQVPTSNPFTPQPRLPSPSPAHNADQAAAFQQHHQNMTQWLNQMQREAMARAIVNQNQRARAQMGMRGIGDTTGNAAHNGGNNSGRGSPAPGHTVYREHIGPNGRTYQVETVVRNTGPPTPNGTMSPADVQGILQGADANEATLAMTSAMQRSTSSTSLHSLQNRSLAQPGVTTPVYPMTASGRGTPDSVASRAAGTGGNVVPARHGPEVYILSSPDGPRALLFNSAAGTGAETYYTPRLRPQTSHSQLRHSHPSALGNLIYESQGQIRSRPHHHHHHHSRPHSHPPQLSQQTQLQQALNQQQTQVQQQQQQPVQQPPAQVQPQQQNPPPPANGQIQVQDQNQPPIVPMMHGNPPAAALPPLLMQLWPHIWLVFRLALFVWFFTNPTASWYRWFTITCIAFFIFMLSTGMLNGVPDHIWRPLGRYLENLIPLEPRRRAQAGDENQQNDGAGENREPNPAEMAARLVAERQGPDGWLVTQMRRLERAGLLFLASIAPGVAERHIANLEAAARADQERREAEAREAAAAREAEHNENVRNAEGGENDNDGQNDEDQTQHQPDPAGQDNNGGDLAPQNLIAVQ</sequence>
<keyword evidence="2" id="KW-0812">Transmembrane</keyword>
<feature type="compositionally biased region" description="Basic residues" evidence="1">
    <location>
        <begin position="429"/>
        <end position="443"/>
    </location>
</feature>
<keyword evidence="2" id="KW-0472">Membrane</keyword>
<dbReference type="AlphaFoldDB" id="A0A9P9AMA0"/>
<dbReference type="Gene3D" id="3.10.20.90">
    <property type="entry name" value="Phosphatidylinositol 3-kinase Catalytic Subunit, Chain A, domain 1"/>
    <property type="match status" value="1"/>
</dbReference>
<feature type="transmembrane region" description="Helical" evidence="2">
    <location>
        <begin position="549"/>
        <end position="573"/>
    </location>
</feature>
<feature type="compositionally biased region" description="Polar residues" evidence="1">
    <location>
        <begin position="115"/>
        <end position="124"/>
    </location>
</feature>
<dbReference type="PANTHER" id="PTHR12943:SF27">
    <property type="entry name" value="HOMOCYSTEINE-INDUCED ENDOPLASMIC RETICULUM PROTEIN, ISOFORM A"/>
    <property type="match status" value="1"/>
</dbReference>
<reference evidence="3 4" key="1">
    <citation type="journal article" date="2021" name="Nat. Commun.">
        <title>Genetic determinants of endophytism in the Arabidopsis root mycobiome.</title>
        <authorList>
            <person name="Mesny F."/>
            <person name="Miyauchi S."/>
            <person name="Thiergart T."/>
            <person name="Pickel B."/>
            <person name="Atanasova L."/>
            <person name="Karlsson M."/>
            <person name="Huettel B."/>
            <person name="Barry K.W."/>
            <person name="Haridas S."/>
            <person name="Chen C."/>
            <person name="Bauer D."/>
            <person name="Andreopoulos W."/>
            <person name="Pangilinan J."/>
            <person name="LaButti K."/>
            <person name="Riley R."/>
            <person name="Lipzen A."/>
            <person name="Clum A."/>
            <person name="Drula E."/>
            <person name="Henrissat B."/>
            <person name="Kohler A."/>
            <person name="Grigoriev I.V."/>
            <person name="Martin F.M."/>
            <person name="Hacquard S."/>
        </authorList>
    </citation>
    <scope>NUCLEOTIDE SEQUENCE [LARGE SCALE GENOMIC DNA]</scope>
    <source>
        <strain evidence="3 4">MPI-CAGE-CH-0241</strain>
    </source>
</reference>
<feature type="region of interest" description="Disordered" evidence="1">
    <location>
        <begin position="427"/>
        <end position="497"/>
    </location>
</feature>
<feature type="region of interest" description="Disordered" evidence="1">
    <location>
        <begin position="110"/>
        <end position="190"/>
    </location>
</feature>
<evidence type="ECO:0000313" key="3">
    <source>
        <dbReference type="EMBL" id="KAH6889921.1"/>
    </source>
</evidence>
<feature type="region of interest" description="Disordered" evidence="1">
    <location>
        <begin position="673"/>
        <end position="739"/>
    </location>
</feature>
<dbReference type="InterPro" id="IPR039751">
    <property type="entry name" value="HERPUD1/2"/>
</dbReference>
<organism evidence="3 4">
    <name type="scientific">Thelonectria olida</name>
    <dbReference type="NCBI Taxonomy" id="1576542"/>
    <lineage>
        <taxon>Eukaryota</taxon>
        <taxon>Fungi</taxon>
        <taxon>Dikarya</taxon>
        <taxon>Ascomycota</taxon>
        <taxon>Pezizomycotina</taxon>
        <taxon>Sordariomycetes</taxon>
        <taxon>Hypocreomycetidae</taxon>
        <taxon>Hypocreales</taxon>
        <taxon>Nectriaceae</taxon>
        <taxon>Thelonectria</taxon>
    </lineage>
</organism>
<proteinExistence type="predicted"/>
<feature type="region of interest" description="Disordered" evidence="1">
    <location>
        <begin position="597"/>
        <end position="616"/>
    </location>
</feature>
<dbReference type="PANTHER" id="PTHR12943">
    <property type="entry name" value="HOMOCYSTEINE-RESPONSIVE ENDOPLASMIC RETICULUM-RESIDENT UNIQUITIN-LIKE DOMAIN HERPUD PROTEIN FAMILY MEMBER"/>
    <property type="match status" value="1"/>
</dbReference>
<feature type="compositionally biased region" description="Pro residues" evidence="1">
    <location>
        <begin position="169"/>
        <end position="178"/>
    </location>
</feature>
<evidence type="ECO:0000256" key="1">
    <source>
        <dbReference type="SAM" id="MobiDB-lite"/>
    </source>
</evidence>
<dbReference type="EMBL" id="JAGPYM010000010">
    <property type="protein sequence ID" value="KAH6889921.1"/>
    <property type="molecule type" value="Genomic_DNA"/>
</dbReference>
<comment type="caution">
    <text evidence="3">The sequence shown here is derived from an EMBL/GenBank/DDBJ whole genome shotgun (WGS) entry which is preliminary data.</text>
</comment>
<dbReference type="OrthoDB" id="21589at2759"/>
<gene>
    <name evidence="3" type="ORF">B0T10DRAFT_404213</name>
</gene>
<feature type="region of interest" description="Disordered" evidence="1">
    <location>
        <begin position="232"/>
        <end position="251"/>
    </location>
</feature>
<feature type="compositionally biased region" description="Acidic residues" evidence="1">
    <location>
        <begin position="701"/>
        <end position="712"/>
    </location>
</feature>
<feature type="compositionally biased region" description="Basic and acidic residues" evidence="1">
    <location>
        <begin position="673"/>
        <end position="696"/>
    </location>
</feature>
<feature type="region of interest" description="Disordered" evidence="1">
    <location>
        <begin position="342"/>
        <end position="361"/>
    </location>
</feature>
<keyword evidence="4" id="KW-1185">Reference proteome</keyword>
<protein>
    <recommendedName>
        <fullName evidence="5">Ubiquitin-like domain-containing protein</fullName>
    </recommendedName>
</protein>
<feature type="compositionally biased region" description="Low complexity" evidence="1">
    <location>
        <begin position="180"/>
        <end position="190"/>
    </location>
</feature>
<feature type="compositionally biased region" description="Low complexity" evidence="1">
    <location>
        <begin position="233"/>
        <end position="251"/>
    </location>
</feature>